<dbReference type="AlphaFoldDB" id="A0A7Y9PEQ8"/>
<dbReference type="RefSeq" id="WP_179486723.1">
    <property type="nucleotide sequence ID" value="NZ_JACCCW010000001.1"/>
</dbReference>
<dbReference type="Proteomes" id="UP000589520">
    <property type="component" value="Unassembled WGS sequence"/>
</dbReference>
<keyword evidence="3" id="KW-1185">Reference proteome</keyword>
<feature type="compositionally biased region" description="Polar residues" evidence="1">
    <location>
        <begin position="204"/>
        <end position="229"/>
    </location>
</feature>
<evidence type="ECO:0000256" key="1">
    <source>
        <dbReference type="SAM" id="MobiDB-lite"/>
    </source>
</evidence>
<organism evidence="2 3">
    <name type="scientific">Granulicella arctica</name>
    <dbReference type="NCBI Taxonomy" id="940613"/>
    <lineage>
        <taxon>Bacteria</taxon>
        <taxon>Pseudomonadati</taxon>
        <taxon>Acidobacteriota</taxon>
        <taxon>Terriglobia</taxon>
        <taxon>Terriglobales</taxon>
        <taxon>Acidobacteriaceae</taxon>
        <taxon>Granulicella</taxon>
    </lineage>
</organism>
<dbReference type="EMBL" id="JACCCW010000001">
    <property type="protein sequence ID" value="NYF77826.1"/>
    <property type="molecule type" value="Genomic_DNA"/>
</dbReference>
<name>A0A7Y9PEQ8_9BACT</name>
<proteinExistence type="predicted"/>
<comment type="caution">
    <text evidence="2">The sequence shown here is derived from an EMBL/GenBank/DDBJ whole genome shotgun (WGS) entry which is preliminary data.</text>
</comment>
<accession>A0A7Y9PEQ8</accession>
<evidence type="ECO:0000313" key="2">
    <source>
        <dbReference type="EMBL" id="NYF77826.1"/>
    </source>
</evidence>
<reference evidence="2 3" key="1">
    <citation type="submission" date="2020-07" db="EMBL/GenBank/DDBJ databases">
        <title>Genomic Encyclopedia of Type Strains, Phase IV (KMG-V): Genome sequencing to study the core and pangenomes of soil and plant-associated prokaryotes.</title>
        <authorList>
            <person name="Whitman W."/>
        </authorList>
    </citation>
    <scope>NUCLEOTIDE SEQUENCE [LARGE SCALE GENOMIC DNA]</scope>
    <source>
        <strain evidence="2 3">X4EP2</strain>
    </source>
</reference>
<sequence>MNTSSLLILRAFFRFALLCCLANPILYAQMHMPQAPVRQPQRSPDEQRTEPVTTLKVAVRRVLLDVTVTDAKGKPVPNLKPKDFMVFEDKTPQVIRSFEVHKADSASPAEAPKLPTNTFANISLSPSSGPTTVILYDLLNTPQDSQSYAHEQLLTFLRQHKNGGQTAIFVLSDRLHMLQGFTEDDNKLIAALSRQTGKGYRSGLLQQSPGEATQSSDQLAGTEGNQNGADAQPDAAFQQVSTMLKHMETMETSYLNDRRVDITVEALQEIARFLIGLPGRKNLLWLSGSFPSGILPDQDISSRDSFDVTRNYSKTIVEATDLLTVSHVAVYPVDVRGLQSNAMFSAANNQVFEPGQGKDSRAVQNFSQNQAAEHATMSTIADATGGHAFYNTNGLAEAEEAAVQDGSLYYSLSYAPTNATYDGTIRRVRIELKQPGYHLAYRHTYFADNLDNVARNAMDNPDDLLAVSLEHGAPAAHELFFEAHVQVEGAPVQATPGQMQELVKYEAMATKNKRKALKELSTPVMLQRYVIQYVLLPRQLDISMGEDAIRRDHVEFAVISYNEDGLTLNGLRTQIEDVIHPDRWSMMLSNGYHVPMAVLIPVQARSMRLAVHDLGNNHVGSLELSLPLDKEDAAAGNATEKPGSN</sequence>
<evidence type="ECO:0000313" key="3">
    <source>
        <dbReference type="Proteomes" id="UP000589520"/>
    </source>
</evidence>
<dbReference type="NCBIfam" id="TIGR03436">
    <property type="entry name" value="acidobact_VWFA"/>
    <property type="match status" value="1"/>
</dbReference>
<protein>
    <submittedName>
        <fullName evidence="2">VWFA-related protein</fullName>
    </submittedName>
</protein>
<dbReference type="InterPro" id="IPR017802">
    <property type="entry name" value="VWFA-rel_acidobac-type"/>
</dbReference>
<gene>
    <name evidence="2" type="ORF">HDF17_000113</name>
</gene>
<feature type="region of interest" description="Disordered" evidence="1">
    <location>
        <begin position="200"/>
        <end position="231"/>
    </location>
</feature>